<gene>
    <name evidence="9" type="primary">dppD</name>
    <name evidence="9" type="ORF">AWJ14_12420</name>
</gene>
<dbReference type="AlphaFoldDB" id="A0A1C1YRM7"/>
<dbReference type="GO" id="GO:0005524">
    <property type="term" value="F:ATP binding"/>
    <property type="evidence" value="ECO:0007669"/>
    <property type="project" value="UniProtKB-KW"/>
</dbReference>
<feature type="domain" description="ABC transporter" evidence="8">
    <location>
        <begin position="14"/>
        <end position="269"/>
    </location>
</feature>
<dbReference type="SMART" id="SM00382">
    <property type="entry name" value="AAA"/>
    <property type="match status" value="1"/>
</dbReference>
<evidence type="ECO:0000259" key="8">
    <source>
        <dbReference type="PROSITE" id="PS50893"/>
    </source>
</evidence>
<keyword evidence="10" id="KW-1185">Reference proteome</keyword>
<evidence type="ECO:0000256" key="5">
    <source>
        <dbReference type="ARBA" id="ARBA00022741"/>
    </source>
</evidence>
<dbReference type="STRING" id="1480615.AWJ14_12420"/>
<protein>
    <submittedName>
        <fullName evidence="9">Peptide ABC transporter ATP-binding protein</fullName>
    </submittedName>
</protein>
<name>A0A1C1YRM7_9HYPH</name>
<dbReference type="Gene3D" id="3.40.50.300">
    <property type="entry name" value="P-loop containing nucleotide triphosphate hydrolases"/>
    <property type="match status" value="1"/>
</dbReference>
<organism evidence="9 10">
    <name type="scientific">Hoeflea olei</name>
    <dbReference type="NCBI Taxonomy" id="1480615"/>
    <lineage>
        <taxon>Bacteria</taxon>
        <taxon>Pseudomonadati</taxon>
        <taxon>Pseudomonadota</taxon>
        <taxon>Alphaproteobacteria</taxon>
        <taxon>Hyphomicrobiales</taxon>
        <taxon>Rhizobiaceae</taxon>
        <taxon>Hoeflea</taxon>
    </lineage>
</organism>
<evidence type="ECO:0000256" key="4">
    <source>
        <dbReference type="ARBA" id="ARBA00022475"/>
    </source>
</evidence>
<keyword evidence="7" id="KW-0472">Membrane</keyword>
<dbReference type="GO" id="GO:0015833">
    <property type="term" value="P:peptide transport"/>
    <property type="evidence" value="ECO:0007669"/>
    <property type="project" value="InterPro"/>
</dbReference>
<comment type="subcellular location">
    <subcellularLocation>
        <location evidence="1">Cell inner membrane</location>
        <topology evidence="1">Peripheral membrane protein</topology>
    </subcellularLocation>
</comment>
<keyword evidence="3" id="KW-0813">Transport</keyword>
<dbReference type="InterPro" id="IPR013563">
    <property type="entry name" value="Oligopep_ABC_C"/>
</dbReference>
<dbReference type="Proteomes" id="UP000094795">
    <property type="component" value="Unassembled WGS sequence"/>
</dbReference>
<dbReference type="PANTHER" id="PTHR43297">
    <property type="entry name" value="OLIGOPEPTIDE TRANSPORT ATP-BINDING PROTEIN APPD"/>
    <property type="match status" value="1"/>
</dbReference>
<dbReference type="SUPFAM" id="SSF52540">
    <property type="entry name" value="P-loop containing nucleoside triphosphate hydrolases"/>
    <property type="match status" value="1"/>
</dbReference>
<dbReference type="PROSITE" id="PS00211">
    <property type="entry name" value="ABC_TRANSPORTER_1"/>
    <property type="match status" value="1"/>
</dbReference>
<comment type="similarity">
    <text evidence="2">Belongs to the ABC transporter superfamily.</text>
</comment>
<dbReference type="NCBIfam" id="TIGR01727">
    <property type="entry name" value="oligo_HPY"/>
    <property type="match status" value="1"/>
</dbReference>
<evidence type="ECO:0000313" key="10">
    <source>
        <dbReference type="Proteomes" id="UP000094795"/>
    </source>
</evidence>
<reference evidence="9 10" key="1">
    <citation type="submission" date="2015-12" db="EMBL/GenBank/DDBJ databases">
        <authorList>
            <person name="Shamseldin A."/>
            <person name="Moawad H."/>
            <person name="Abd El-Rahim W.M."/>
            <person name="Sadowsky M.J."/>
        </authorList>
    </citation>
    <scope>NUCLEOTIDE SEQUENCE [LARGE SCALE GENOMIC DNA]</scope>
    <source>
        <strain evidence="9 10">JC234</strain>
    </source>
</reference>
<dbReference type="OrthoDB" id="9815712at2"/>
<dbReference type="PANTHER" id="PTHR43297:SF2">
    <property type="entry name" value="DIPEPTIDE TRANSPORT ATP-BINDING PROTEIN DPPD"/>
    <property type="match status" value="1"/>
</dbReference>
<dbReference type="InterPro" id="IPR050388">
    <property type="entry name" value="ABC_Ni/Peptide_Import"/>
</dbReference>
<dbReference type="InterPro" id="IPR017871">
    <property type="entry name" value="ABC_transporter-like_CS"/>
</dbReference>
<dbReference type="CDD" id="cd03257">
    <property type="entry name" value="ABC_NikE_OppD_transporters"/>
    <property type="match status" value="1"/>
</dbReference>
<dbReference type="Pfam" id="PF00005">
    <property type="entry name" value="ABC_tran"/>
    <property type="match status" value="1"/>
</dbReference>
<evidence type="ECO:0000256" key="3">
    <source>
        <dbReference type="ARBA" id="ARBA00022448"/>
    </source>
</evidence>
<dbReference type="Pfam" id="PF08352">
    <property type="entry name" value="oligo_HPY"/>
    <property type="match status" value="1"/>
</dbReference>
<evidence type="ECO:0000256" key="7">
    <source>
        <dbReference type="ARBA" id="ARBA00023136"/>
    </source>
</evidence>
<dbReference type="EMBL" id="LQZT01000048">
    <property type="protein sequence ID" value="OCW56134.1"/>
    <property type="molecule type" value="Genomic_DNA"/>
</dbReference>
<sequence length="342" mass="36901">MAAPPADAAPEPTLRVDGLKVGFGGSQTRLIAVEDISLHISPGRTLALVGESGSGKSVTSLAVIRLLAARGRIVSGRIALRDKAGAVRDLVELDEPALEAVRGNDLGMIFQEPMTSLNPVLTVGEQIAEPIRIHMGLSRRAAMQRAIEMLDRVGIPGAAERARQYPHEFSGGMRQRVTIAIALACDPVLLLADEPTTALDVTVQMQILNLLRSLQQQQGMAMLFVTHNFGVVAEIAHDVSVMYAGQIVEHGTVRQVLKTPRHPYTRGLLACVPQLGTASEHKKQATPLFSIPGMVPSLRDMPRGCRFAARCVHAEARCREATPALETTDTGNIARCIRWNEI</sequence>
<dbReference type="GO" id="GO:0005886">
    <property type="term" value="C:plasma membrane"/>
    <property type="evidence" value="ECO:0007669"/>
    <property type="project" value="UniProtKB-SubCell"/>
</dbReference>
<evidence type="ECO:0000256" key="2">
    <source>
        <dbReference type="ARBA" id="ARBA00005417"/>
    </source>
</evidence>
<keyword evidence="5" id="KW-0547">Nucleotide-binding</keyword>
<dbReference type="InterPro" id="IPR027417">
    <property type="entry name" value="P-loop_NTPase"/>
</dbReference>
<dbReference type="InterPro" id="IPR003439">
    <property type="entry name" value="ABC_transporter-like_ATP-bd"/>
</dbReference>
<proteinExistence type="inferred from homology"/>
<keyword evidence="6 9" id="KW-0067">ATP-binding</keyword>
<evidence type="ECO:0000256" key="1">
    <source>
        <dbReference type="ARBA" id="ARBA00004417"/>
    </source>
</evidence>
<evidence type="ECO:0000313" key="9">
    <source>
        <dbReference type="EMBL" id="OCW56134.1"/>
    </source>
</evidence>
<keyword evidence="4" id="KW-1003">Cell membrane</keyword>
<dbReference type="GO" id="GO:0055085">
    <property type="term" value="P:transmembrane transport"/>
    <property type="evidence" value="ECO:0007669"/>
    <property type="project" value="UniProtKB-ARBA"/>
</dbReference>
<accession>A0A1C1YRM7</accession>
<comment type="caution">
    <text evidence="9">The sequence shown here is derived from an EMBL/GenBank/DDBJ whole genome shotgun (WGS) entry which is preliminary data.</text>
</comment>
<dbReference type="GO" id="GO:0016887">
    <property type="term" value="F:ATP hydrolysis activity"/>
    <property type="evidence" value="ECO:0007669"/>
    <property type="project" value="InterPro"/>
</dbReference>
<dbReference type="FunFam" id="3.40.50.300:FF:000016">
    <property type="entry name" value="Oligopeptide ABC transporter ATP-binding component"/>
    <property type="match status" value="1"/>
</dbReference>
<dbReference type="PROSITE" id="PS50893">
    <property type="entry name" value="ABC_TRANSPORTER_2"/>
    <property type="match status" value="1"/>
</dbReference>
<evidence type="ECO:0000256" key="6">
    <source>
        <dbReference type="ARBA" id="ARBA00022840"/>
    </source>
</evidence>
<dbReference type="InterPro" id="IPR003593">
    <property type="entry name" value="AAA+_ATPase"/>
</dbReference>